<comment type="caution">
    <text evidence="1">The sequence shown here is derived from an EMBL/GenBank/DDBJ whole genome shotgun (WGS) entry which is preliminary data.</text>
</comment>
<accession>A0A9P7SWH2</accession>
<gene>
    <name evidence="1" type="ORF">E4U43_000778</name>
</gene>
<sequence length="93" mass="10131">MKKSRVLINSQKHSFDAETRQRQAEFIDICSTDSQHIGSYHFSEDAVSMMTPSRLSINITLCIIAHTPAHTSSQGVVRKGGRFGGIVAVQAAA</sequence>
<evidence type="ECO:0000313" key="2">
    <source>
        <dbReference type="Proteomes" id="UP000748025"/>
    </source>
</evidence>
<keyword evidence="2" id="KW-1185">Reference proteome</keyword>
<dbReference type="AlphaFoldDB" id="A0A9P7SWH2"/>
<name>A0A9P7SWH2_9HYPO</name>
<evidence type="ECO:0000313" key="1">
    <source>
        <dbReference type="EMBL" id="KAG6004224.1"/>
    </source>
</evidence>
<reference evidence="1" key="1">
    <citation type="journal article" date="2020" name="bioRxiv">
        <title>Whole genome comparisons of ergot fungi reveals the divergence and evolution of species within the genus Claviceps are the result of varying mechanisms driving genome evolution and host range expansion.</title>
        <authorList>
            <person name="Wyka S.A."/>
            <person name="Mondo S.J."/>
            <person name="Liu M."/>
            <person name="Dettman J."/>
            <person name="Nalam V."/>
            <person name="Broders K.D."/>
        </authorList>
    </citation>
    <scope>NUCLEOTIDE SEQUENCE</scope>
    <source>
        <strain evidence="1">CCC 602</strain>
    </source>
</reference>
<dbReference type="Proteomes" id="UP000748025">
    <property type="component" value="Unassembled WGS sequence"/>
</dbReference>
<proteinExistence type="predicted"/>
<organism evidence="1 2">
    <name type="scientific">Claviceps pusilla</name>
    <dbReference type="NCBI Taxonomy" id="123648"/>
    <lineage>
        <taxon>Eukaryota</taxon>
        <taxon>Fungi</taxon>
        <taxon>Dikarya</taxon>
        <taxon>Ascomycota</taxon>
        <taxon>Pezizomycotina</taxon>
        <taxon>Sordariomycetes</taxon>
        <taxon>Hypocreomycetidae</taxon>
        <taxon>Hypocreales</taxon>
        <taxon>Clavicipitaceae</taxon>
        <taxon>Claviceps</taxon>
    </lineage>
</organism>
<protein>
    <submittedName>
        <fullName evidence="1">Uncharacterized protein</fullName>
    </submittedName>
</protein>
<dbReference type="EMBL" id="SRPW01001240">
    <property type="protein sequence ID" value="KAG6004224.1"/>
    <property type="molecule type" value="Genomic_DNA"/>
</dbReference>